<dbReference type="GO" id="GO:0003677">
    <property type="term" value="F:DNA binding"/>
    <property type="evidence" value="ECO:0007669"/>
    <property type="project" value="UniProtKB-UniRule"/>
</dbReference>
<evidence type="ECO:0000256" key="6">
    <source>
        <dbReference type="ARBA" id="ARBA00023004"/>
    </source>
</evidence>
<comment type="cofactor">
    <cofactor evidence="12">
        <name>[4Fe-4S] cluster</name>
        <dbReference type="ChEBI" id="CHEBI:49883"/>
    </cofactor>
    <text evidence="12">Binds 1 [4Fe-4S] cluster.</text>
</comment>
<dbReference type="GO" id="GO:0051539">
    <property type="term" value="F:4 iron, 4 sulfur cluster binding"/>
    <property type="evidence" value="ECO:0007669"/>
    <property type="project" value="UniProtKB-UniRule"/>
</dbReference>
<feature type="domain" description="HhH-GPD" evidence="13">
    <location>
        <begin position="23"/>
        <end position="168"/>
    </location>
</feature>
<evidence type="ECO:0000259" key="13">
    <source>
        <dbReference type="SMART" id="SM00478"/>
    </source>
</evidence>
<keyword evidence="14" id="KW-0255">Endonuclease</keyword>
<evidence type="ECO:0000256" key="12">
    <source>
        <dbReference type="HAMAP-Rule" id="MF_00942"/>
    </source>
</evidence>
<evidence type="ECO:0000256" key="8">
    <source>
        <dbReference type="ARBA" id="ARBA00023125"/>
    </source>
</evidence>
<evidence type="ECO:0000256" key="1">
    <source>
        <dbReference type="ARBA" id="ARBA00008343"/>
    </source>
</evidence>
<dbReference type="Gene3D" id="1.10.1670.10">
    <property type="entry name" value="Helix-hairpin-Helix base-excision DNA repair enzymes (C-terminal)"/>
    <property type="match status" value="1"/>
</dbReference>
<dbReference type="FunFam" id="1.10.1670.10:FF:000001">
    <property type="entry name" value="Endonuclease III"/>
    <property type="match status" value="1"/>
</dbReference>
<dbReference type="Pfam" id="PF00730">
    <property type="entry name" value="HhH-GPD"/>
    <property type="match status" value="1"/>
</dbReference>
<dbReference type="PANTHER" id="PTHR10359">
    <property type="entry name" value="A/G-SPECIFIC ADENINE GLYCOSYLASE/ENDONUCLEASE III"/>
    <property type="match status" value="1"/>
</dbReference>
<dbReference type="CDD" id="cd00056">
    <property type="entry name" value="ENDO3c"/>
    <property type="match status" value="1"/>
</dbReference>
<evidence type="ECO:0000256" key="5">
    <source>
        <dbReference type="ARBA" id="ARBA00022801"/>
    </source>
</evidence>
<dbReference type="AlphaFoldDB" id="A0A9D1HSM9"/>
<evidence type="ECO:0000256" key="3">
    <source>
        <dbReference type="ARBA" id="ARBA00022723"/>
    </source>
</evidence>
<reference evidence="14" key="1">
    <citation type="submission" date="2020-10" db="EMBL/GenBank/DDBJ databases">
        <authorList>
            <person name="Gilroy R."/>
        </authorList>
    </citation>
    <scope>NUCLEOTIDE SEQUENCE</scope>
    <source>
        <strain evidence="14">1063</strain>
    </source>
</reference>
<gene>
    <name evidence="12 14" type="primary">nth</name>
    <name evidence="14" type="ORF">IAD51_06810</name>
</gene>
<evidence type="ECO:0000256" key="4">
    <source>
        <dbReference type="ARBA" id="ARBA00022763"/>
    </source>
</evidence>
<feature type="binding site" evidence="12">
    <location>
        <position position="170"/>
    </location>
    <ligand>
        <name>[4Fe-4S] cluster</name>
        <dbReference type="ChEBI" id="CHEBI:49883"/>
    </ligand>
</feature>
<dbReference type="InterPro" id="IPR023170">
    <property type="entry name" value="HhH_base_excis_C"/>
</dbReference>
<proteinExistence type="inferred from homology"/>
<accession>A0A9D1HSM9</accession>
<feature type="binding site" evidence="12">
    <location>
        <position position="186"/>
    </location>
    <ligand>
        <name>[4Fe-4S] cluster</name>
        <dbReference type="ChEBI" id="CHEBI:49883"/>
    </ligand>
</feature>
<dbReference type="SUPFAM" id="SSF48150">
    <property type="entry name" value="DNA-glycosylase"/>
    <property type="match status" value="1"/>
</dbReference>
<evidence type="ECO:0000256" key="11">
    <source>
        <dbReference type="ARBA" id="ARBA00023295"/>
    </source>
</evidence>
<keyword evidence="11 12" id="KW-0326">Glycosidase</keyword>
<dbReference type="InterPro" id="IPR003651">
    <property type="entry name" value="Endonuclease3_FeS-loop_motif"/>
</dbReference>
<dbReference type="PIRSF" id="PIRSF001435">
    <property type="entry name" value="Nth"/>
    <property type="match status" value="1"/>
</dbReference>
<keyword evidence="10 12" id="KW-0456">Lyase</keyword>
<comment type="similarity">
    <text evidence="1 12">Belongs to the Nth/MutY family.</text>
</comment>
<dbReference type="GO" id="GO:0019104">
    <property type="term" value="F:DNA N-glycosylase activity"/>
    <property type="evidence" value="ECO:0007669"/>
    <property type="project" value="UniProtKB-UniRule"/>
</dbReference>
<keyword evidence="6 12" id="KW-0408">Iron</keyword>
<keyword evidence="3 12" id="KW-0479">Metal-binding</keyword>
<keyword evidence="14" id="KW-0540">Nuclease</keyword>
<comment type="caution">
    <text evidence="14">The sequence shown here is derived from an EMBL/GenBank/DDBJ whole genome shotgun (WGS) entry which is preliminary data.</text>
</comment>
<evidence type="ECO:0000313" key="14">
    <source>
        <dbReference type="EMBL" id="HIU21916.1"/>
    </source>
</evidence>
<evidence type="ECO:0000256" key="2">
    <source>
        <dbReference type="ARBA" id="ARBA00022485"/>
    </source>
</evidence>
<keyword evidence="5 12" id="KW-0378">Hydrolase</keyword>
<keyword evidence="2 12" id="KW-0004">4Fe-4S</keyword>
<comment type="function">
    <text evidence="12">DNA repair enzyme that has both DNA N-glycosylase activity and AP-lyase activity. The DNA N-glycosylase activity releases various damaged pyrimidines from DNA by cleaving the N-glycosidic bond, leaving an AP (apurinic/apyrimidinic) site. The AP-lyase activity cleaves the phosphodiester bond 3' to the AP site by a beta-elimination, leaving a 3'-terminal unsaturated sugar and a product with a terminal 5'-phosphate.</text>
</comment>
<dbReference type="Pfam" id="PF00633">
    <property type="entry name" value="HHH"/>
    <property type="match status" value="1"/>
</dbReference>
<dbReference type="Gene3D" id="1.10.340.30">
    <property type="entry name" value="Hypothetical protein, domain 2"/>
    <property type="match status" value="1"/>
</dbReference>
<dbReference type="NCBIfam" id="TIGR01083">
    <property type="entry name" value="nth"/>
    <property type="match status" value="1"/>
</dbReference>
<feature type="binding site" evidence="12">
    <location>
        <position position="180"/>
    </location>
    <ligand>
        <name>[4Fe-4S] cluster</name>
        <dbReference type="ChEBI" id="CHEBI:49883"/>
    </ligand>
</feature>
<keyword evidence="9 12" id="KW-0234">DNA repair</keyword>
<dbReference type="SMART" id="SM00478">
    <property type="entry name" value="ENDO3c"/>
    <property type="match status" value="1"/>
</dbReference>
<dbReference type="InterPro" id="IPR011257">
    <property type="entry name" value="DNA_glycosylase"/>
</dbReference>
<evidence type="ECO:0000256" key="7">
    <source>
        <dbReference type="ARBA" id="ARBA00023014"/>
    </source>
</evidence>
<dbReference type="GO" id="GO:0046872">
    <property type="term" value="F:metal ion binding"/>
    <property type="evidence" value="ECO:0007669"/>
    <property type="project" value="UniProtKB-KW"/>
</dbReference>
<evidence type="ECO:0000256" key="10">
    <source>
        <dbReference type="ARBA" id="ARBA00023239"/>
    </source>
</evidence>
<dbReference type="InterPro" id="IPR005759">
    <property type="entry name" value="Nth"/>
</dbReference>
<reference evidence="14" key="2">
    <citation type="journal article" date="2021" name="PeerJ">
        <title>Extensive microbial diversity within the chicken gut microbiome revealed by metagenomics and culture.</title>
        <authorList>
            <person name="Gilroy R."/>
            <person name="Ravi A."/>
            <person name="Getino M."/>
            <person name="Pursley I."/>
            <person name="Horton D.L."/>
            <person name="Alikhan N.F."/>
            <person name="Baker D."/>
            <person name="Gharbi K."/>
            <person name="Hall N."/>
            <person name="Watson M."/>
            <person name="Adriaenssens E.M."/>
            <person name="Foster-Nyarko E."/>
            <person name="Jarju S."/>
            <person name="Secka A."/>
            <person name="Antonio M."/>
            <person name="Oren A."/>
            <person name="Chaudhuri R.R."/>
            <person name="La Ragione R."/>
            <person name="Hildebrand F."/>
            <person name="Pallen M.J."/>
        </authorList>
    </citation>
    <scope>NUCLEOTIDE SEQUENCE</scope>
    <source>
        <strain evidence="14">1063</strain>
    </source>
</reference>
<comment type="catalytic activity">
    <reaction evidence="12">
        <text>2'-deoxyribonucleotide-(2'-deoxyribose 5'-phosphate)-2'-deoxyribonucleotide-DNA = a 3'-end 2'-deoxyribonucleotide-(2,3-dehydro-2,3-deoxyribose 5'-phosphate)-DNA + a 5'-end 5'-phospho-2'-deoxyribonucleoside-DNA + H(+)</text>
        <dbReference type="Rhea" id="RHEA:66592"/>
        <dbReference type="Rhea" id="RHEA-COMP:13180"/>
        <dbReference type="Rhea" id="RHEA-COMP:16897"/>
        <dbReference type="Rhea" id="RHEA-COMP:17067"/>
        <dbReference type="ChEBI" id="CHEBI:15378"/>
        <dbReference type="ChEBI" id="CHEBI:136412"/>
        <dbReference type="ChEBI" id="CHEBI:157695"/>
        <dbReference type="ChEBI" id="CHEBI:167181"/>
        <dbReference type="EC" id="4.2.99.18"/>
    </reaction>
</comment>
<dbReference type="EMBL" id="DVMN01000123">
    <property type="protein sequence ID" value="HIU21916.1"/>
    <property type="molecule type" value="Genomic_DNA"/>
</dbReference>
<dbReference type="PANTHER" id="PTHR10359:SF18">
    <property type="entry name" value="ENDONUCLEASE III"/>
    <property type="match status" value="1"/>
</dbReference>
<dbReference type="HAMAP" id="MF_00942">
    <property type="entry name" value="Nth"/>
    <property type="match status" value="1"/>
</dbReference>
<feature type="binding site" evidence="12">
    <location>
        <position position="177"/>
    </location>
    <ligand>
        <name>[4Fe-4S] cluster</name>
        <dbReference type="ChEBI" id="CHEBI:49883"/>
    </ligand>
</feature>
<dbReference type="InterPro" id="IPR000445">
    <property type="entry name" value="HhH_motif"/>
</dbReference>
<keyword evidence="8 12" id="KW-0238">DNA-binding</keyword>
<dbReference type="GO" id="GO:0140078">
    <property type="term" value="F:class I DNA-(apurinic or apyrimidinic site) endonuclease activity"/>
    <property type="evidence" value="ECO:0007669"/>
    <property type="project" value="UniProtKB-EC"/>
</dbReference>
<dbReference type="FunFam" id="1.10.340.30:FF:000001">
    <property type="entry name" value="Endonuclease III"/>
    <property type="match status" value="1"/>
</dbReference>
<organism evidence="14 15">
    <name type="scientific">Candidatus Limadaptatus stercorigallinarum</name>
    <dbReference type="NCBI Taxonomy" id="2840845"/>
    <lineage>
        <taxon>Bacteria</taxon>
        <taxon>Bacillati</taxon>
        <taxon>Bacillota</taxon>
        <taxon>Clostridia</taxon>
        <taxon>Eubacteriales</taxon>
        <taxon>Candidatus Limadaptatus</taxon>
    </lineage>
</organism>
<keyword evidence="7 12" id="KW-0411">Iron-sulfur</keyword>
<evidence type="ECO:0000256" key="9">
    <source>
        <dbReference type="ARBA" id="ARBA00023204"/>
    </source>
</evidence>
<dbReference type="EC" id="4.2.99.18" evidence="12"/>
<dbReference type="SMART" id="SM00525">
    <property type="entry name" value="FES"/>
    <property type="match status" value="1"/>
</dbReference>
<dbReference type="InterPro" id="IPR003265">
    <property type="entry name" value="HhH-GPD_domain"/>
</dbReference>
<dbReference type="GO" id="GO:0006285">
    <property type="term" value="P:base-excision repair, AP site formation"/>
    <property type="evidence" value="ECO:0007669"/>
    <property type="project" value="TreeGrafter"/>
</dbReference>
<keyword evidence="4 12" id="KW-0227">DNA damage</keyword>
<sequence>MHGGADCELDFGTPFQLLVAVILSAQCTDKRVNMITDKLFKIASTPEDFAAMPVEELERHIFSCGFYHNKAKAIKEASASIIEMGGMPTTREELMKLRGVGRKTANVVYAVAYGGNAIAVDTHVFRVSNRLGIVSAKTPEETEKQLMAAFDEDKWSHLHHLLIFHGRYVCHSQKPNCAECKLTEVCKYYQNQQKV</sequence>
<name>A0A9D1HSM9_9FIRM</name>
<evidence type="ECO:0000313" key="15">
    <source>
        <dbReference type="Proteomes" id="UP000824088"/>
    </source>
</evidence>
<protein>
    <recommendedName>
        <fullName evidence="12">Endonuclease III</fullName>
        <ecNumber evidence="12">4.2.99.18</ecNumber>
    </recommendedName>
    <alternativeName>
        <fullName evidence="12">DNA-(apurinic or apyrimidinic site) lyase</fullName>
    </alternativeName>
</protein>
<dbReference type="Proteomes" id="UP000824088">
    <property type="component" value="Unassembled WGS sequence"/>
</dbReference>